<accession>A0A6J5RGF4</accession>
<organism evidence="2">
    <name type="scientific">uncultured Caudovirales phage</name>
    <dbReference type="NCBI Taxonomy" id="2100421"/>
    <lineage>
        <taxon>Viruses</taxon>
        <taxon>Duplodnaviria</taxon>
        <taxon>Heunggongvirae</taxon>
        <taxon>Uroviricota</taxon>
        <taxon>Caudoviricetes</taxon>
        <taxon>Peduoviridae</taxon>
        <taxon>Maltschvirus</taxon>
        <taxon>Maltschvirus maltsch</taxon>
    </lineage>
</organism>
<dbReference type="GO" id="GO:0003677">
    <property type="term" value="F:DNA binding"/>
    <property type="evidence" value="ECO:0007669"/>
    <property type="project" value="InterPro"/>
</dbReference>
<proteinExistence type="predicted"/>
<dbReference type="InterPro" id="IPR000551">
    <property type="entry name" value="MerR-type_HTH_dom"/>
</dbReference>
<feature type="domain" description="HTH merR-type" evidence="1">
    <location>
        <begin position="14"/>
        <end position="65"/>
    </location>
</feature>
<dbReference type="GO" id="GO:0006355">
    <property type="term" value="P:regulation of DNA-templated transcription"/>
    <property type="evidence" value="ECO:0007669"/>
    <property type="project" value="InterPro"/>
</dbReference>
<sequence>MSIAEHVGDAGKFTLPQAAKIIGRHPDTIRRWIKDGLIPQPERMTFGEIDVPVFSAEDIESIKQIANKTIKVGRPVKRFAPLARDPQTQRLLDLAGLGKLSNQRGNQ</sequence>
<evidence type="ECO:0000259" key="1">
    <source>
        <dbReference type="Pfam" id="PF13411"/>
    </source>
</evidence>
<dbReference type="SUPFAM" id="SSF46955">
    <property type="entry name" value="Putative DNA-binding domain"/>
    <property type="match status" value="1"/>
</dbReference>
<dbReference type="InterPro" id="IPR009061">
    <property type="entry name" value="DNA-bd_dom_put_sf"/>
</dbReference>
<dbReference type="Pfam" id="PF13411">
    <property type="entry name" value="MerR_1"/>
    <property type="match status" value="1"/>
</dbReference>
<evidence type="ECO:0000313" key="2">
    <source>
        <dbReference type="EMBL" id="CAB4195082.1"/>
    </source>
</evidence>
<protein>
    <submittedName>
        <fullName evidence="2">MerR-type HTH domain containing protein</fullName>
    </submittedName>
</protein>
<dbReference type="Gene3D" id="1.10.1660.10">
    <property type="match status" value="1"/>
</dbReference>
<name>A0A6J5RGF4_9CAUD</name>
<dbReference type="EMBL" id="LR797224">
    <property type="protein sequence ID" value="CAB4195082.1"/>
    <property type="molecule type" value="Genomic_DNA"/>
</dbReference>
<gene>
    <name evidence="2" type="ORF">UFOVP1279_31</name>
</gene>
<reference evidence="2" key="1">
    <citation type="submission" date="2020-05" db="EMBL/GenBank/DDBJ databases">
        <authorList>
            <person name="Chiriac C."/>
            <person name="Salcher M."/>
            <person name="Ghai R."/>
            <person name="Kavagutti S V."/>
        </authorList>
    </citation>
    <scope>NUCLEOTIDE SEQUENCE</scope>
</reference>